<sequence length="420" mass="46259">MPEWSEHYRFAFKNTGAHIHETEFDVVIVGAGISGINAAYRIQTQLPVGTTYTILEARENIGGTWDLFKYPGILSDSDLYTFGFPWRPWMSERCIAEGPAIVNYMKEAAASEYIDEHIKFRHRVQTANELQKWRLDISTGEAETLYANFLIMGTGYYDYEQPLSATIPGLDSFQGEVVHPQFWPPDLDYINRRIVIIGSGATAITLLPSLADRAAHVTMLQRSPSYIVKQELVSGLDNSIPSSAAAPKRSSPPPTTIGYDPHLNPKYNPWDQRLCCCPDGDFYGTLRNGKASVATDTIASVTPTGITLASGVTLACDLIVTATGLKLRLGGGVRMVEVPNAAWTLGADAAAQLVARLHGGGVRPVPFWRLSSGYVGRAQERLPKAGDRGPWATRWSYFSDLWNAKVGNIKKGLEFRRVSS</sequence>
<name>A0A8H4ILY4_9PEZI</name>
<dbReference type="PRINTS" id="PR00411">
    <property type="entry name" value="PNDRDTASEI"/>
</dbReference>
<evidence type="ECO:0000313" key="3">
    <source>
        <dbReference type="EMBL" id="KAF4303541.1"/>
    </source>
</evidence>
<dbReference type="Gene3D" id="3.50.50.60">
    <property type="entry name" value="FAD/NAD(P)-binding domain"/>
    <property type="match status" value="1"/>
</dbReference>
<comment type="cofactor">
    <cofactor evidence="1">
        <name>FAD</name>
        <dbReference type="ChEBI" id="CHEBI:57692"/>
    </cofactor>
</comment>
<gene>
    <name evidence="3" type="ORF">GTA08_BOTSDO08596</name>
</gene>
<dbReference type="PANTHER" id="PTHR43872">
    <property type="entry name" value="MONOOXYGENASE, PUTATIVE (AFU_ORTHOLOGUE AFUA_8G02570)-RELATED"/>
    <property type="match status" value="1"/>
</dbReference>
<comment type="caution">
    <text evidence="3">The sequence shown here is derived from an EMBL/GenBank/DDBJ whole genome shotgun (WGS) entry which is preliminary data.</text>
</comment>
<dbReference type="Proteomes" id="UP000572817">
    <property type="component" value="Unassembled WGS sequence"/>
</dbReference>
<dbReference type="EMBL" id="WWBZ02000062">
    <property type="protein sequence ID" value="KAF4303541.1"/>
    <property type="molecule type" value="Genomic_DNA"/>
</dbReference>
<dbReference type="GO" id="GO:0004497">
    <property type="term" value="F:monooxygenase activity"/>
    <property type="evidence" value="ECO:0007669"/>
    <property type="project" value="UniProtKB-KW"/>
</dbReference>
<organism evidence="3 4">
    <name type="scientific">Botryosphaeria dothidea</name>
    <dbReference type="NCBI Taxonomy" id="55169"/>
    <lineage>
        <taxon>Eukaryota</taxon>
        <taxon>Fungi</taxon>
        <taxon>Dikarya</taxon>
        <taxon>Ascomycota</taxon>
        <taxon>Pezizomycotina</taxon>
        <taxon>Dothideomycetes</taxon>
        <taxon>Dothideomycetes incertae sedis</taxon>
        <taxon>Botryosphaeriales</taxon>
        <taxon>Botryosphaeriaceae</taxon>
        <taxon>Botryosphaeria</taxon>
    </lineage>
</organism>
<keyword evidence="2" id="KW-0503">Monooxygenase</keyword>
<evidence type="ECO:0000313" key="4">
    <source>
        <dbReference type="Proteomes" id="UP000572817"/>
    </source>
</evidence>
<dbReference type="Pfam" id="PF13738">
    <property type="entry name" value="Pyr_redox_3"/>
    <property type="match status" value="1"/>
</dbReference>
<protein>
    <submittedName>
        <fullName evidence="3">Flavin-containing monooxygenase-like protein</fullName>
    </submittedName>
</protein>
<dbReference type="InterPro" id="IPR036188">
    <property type="entry name" value="FAD/NAD-bd_sf"/>
</dbReference>
<keyword evidence="2" id="KW-0560">Oxidoreductase</keyword>
<reference evidence="3" key="1">
    <citation type="submission" date="2020-04" db="EMBL/GenBank/DDBJ databases">
        <title>Genome Assembly and Annotation of Botryosphaeria dothidea sdau 11-99, a Latent Pathogen of Apple Fruit Ring Rot in China.</title>
        <authorList>
            <person name="Yu C."/>
            <person name="Diao Y."/>
            <person name="Lu Q."/>
            <person name="Zhao J."/>
            <person name="Cui S."/>
            <person name="Peng C."/>
            <person name="He B."/>
            <person name="Liu H."/>
        </authorList>
    </citation>
    <scope>NUCLEOTIDE SEQUENCE [LARGE SCALE GENOMIC DNA]</scope>
    <source>
        <strain evidence="3">Sdau11-99</strain>
    </source>
</reference>
<dbReference type="SUPFAM" id="SSF51905">
    <property type="entry name" value="FAD/NAD(P)-binding domain"/>
    <property type="match status" value="1"/>
</dbReference>
<proteinExistence type="predicted"/>
<evidence type="ECO:0000256" key="2">
    <source>
        <dbReference type="ARBA" id="ARBA00023033"/>
    </source>
</evidence>
<evidence type="ECO:0000256" key="1">
    <source>
        <dbReference type="ARBA" id="ARBA00001974"/>
    </source>
</evidence>
<accession>A0A8H4ILY4</accession>
<dbReference type="AlphaFoldDB" id="A0A8H4ILY4"/>
<dbReference type="PANTHER" id="PTHR43872:SF1">
    <property type="entry name" value="MONOOXYGENASE, PUTATIVE (AFU_ORTHOLOGUE AFUA_8G02570)-RELATED"/>
    <property type="match status" value="1"/>
</dbReference>
<dbReference type="OrthoDB" id="66881at2759"/>
<keyword evidence="4" id="KW-1185">Reference proteome</keyword>
<dbReference type="InterPro" id="IPR051820">
    <property type="entry name" value="FAD-binding_MO"/>
</dbReference>